<dbReference type="AlphaFoldDB" id="A0A7Y0L5X2"/>
<gene>
    <name evidence="1" type="ORF">HIJ39_16290</name>
</gene>
<keyword evidence="2" id="KW-1185">Reference proteome</keyword>
<evidence type="ECO:0000313" key="1">
    <source>
        <dbReference type="EMBL" id="NMP23894.1"/>
    </source>
</evidence>
<name>A0A7Y0L5X2_9FIRM</name>
<comment type="caution">
    <text evidence="1">The sequence shown here is derived from an EMBL/GenBank/DDBJ whole genome shotgun (WGS) entry which is preliminary data.</text>
</comment>
<accession>A0A7Y0L5X2</accession>
<proteinExistence type="predicted"/>
<dbReference type="EMBL" id="JABBVZ010000072">
    <property type="protein sequence ID" value="NMP23894.1"/>
    <property type="molecule type" value="Genomic_DNA"/>
</dbReference>
<sequence length="146" mass="16923">MTDRFVAVPSFIAAGVEVYAANGEGSPWIQDYLDFLAAQAVSSTRIRRVAHVLIDAANWIVAERPDGPHVLRHTWEGYLLIACAGWHLEDVPRLLRRVEILDAWSRFQHWYDPMHWPYHAFPPTREARRRWLAQLVTQPWLDAGEL</sequence>
<evidence type="ECO:0000313" key="2">
    <source>
        <dbReference type="Proteomes" id="UP000533476"/>
    </source>
</evidence>
<reference evidence="1 2" key="1">
    <citation type="submission" date="2020-04" db="EMBL/GenBank/DDBJ databases">
        <authorList>
            <person name="Zhang R."/>
            <person name="Schippers A."/>
        </authorList>
    </citation>
    <scope>NUCLEOTIDE SEQUENCE [LARGE SCALE GENOMIC DNA]</scope>
    <source>
        <strain evidence="1 2">DSM 109850</strain>
    </source>
</reference>
<dbReference type="Proteomes" id="UP000533476">
    <property type="component" value="Unassembled WGS sequence"/>
</dbReference>
<protein>
    <submittedName>
        <fullName evidence="1">Uncharacterized protein</fullName>
    </submittedName>
</protein>
<organism evidence="1 2">
    <name type="scientific">Sulfobacillus harzensis</name>
    <dbReference type="NCBI Taxonomy" id="2729629"/>
    <lineage>
        <taxon>Bacteria</taxon>
        <taxon>Bacillati</taxon>
        <taxon>Bacillota</taxon>
        <taxon>Clostridia</taxon>
        <taxon>Eubacteriales</taxon>
        <taxon>Clostridiales Family XVII. Incertae Sedis</taxon>
        <taxon>Sulfobacillus</taxon>
    </lineage>
</organism>
<dbReference type="RefSeq" id="WP_169101552.1">
    <property type="nucleotide sequence ID" value="NZ_JABBVZ010000072.1"/>
</dbReference>